<feature type="region of interest" description="Disordered" evidence="10">
    <location>
        <begin position="1"/>
        <end position="54"/>
    </location>
</feature>
<evidence type="ECO:0000313" key="14">
    <source>
        <dbReference type="Proteomes" id="UP001161017"/>
    </source>
</evidence>
<keyword evidence="14" id="KW-1185">Reference proteome</keyword>
<dbReference type="GO" id="GO:0005789">
    <property type="term" value="C:endoplasmic reticulum membrane"/>
    <property type="evidence" value="ECO:0007669"/>
    <property type="project" value="UniProtKB-SubCell"/>
</dbReference>
<feature type="transmembrane region" description="Helical" evidence="11">
    <location>
        <begin position="286"/>
        <end position="304"/>
    </location>
</feature>
<feature type="compositionally biased region" description="Polar residues" evidence="10">
    <location>
        <begin position="593"/>
        <end position="603"/>
    </location>
</feature>
<dbReference type="Gene3D" id="3.10.20.90">
    <property type="entry name" value="Phosphatidylinositol 3-kinase Catalytic Subunit, Chain A, domain 1"/>
    <property type="match status" value="1"/>
</dbReference>
<feature type="compositionally biased region" description="Basic residues" evidence="10">
    <location>
        <begin position="745"/>
        <end position="757"/>
    </location>
</feature>
<evidence type="ECO:0000259" key="12">
    <source>
        <dbReference type="PROSITE" id="PS51035"/>
    </source>
</evidence>
<evidence type="ECO:0000313" key="13">
    <source>
        <dbReference type="EMBL" id="MDI1486923.1"/>
    </source>
</evidence>
<feature type="compositionally biased region" description="Low complexity" evidence="10">
    <location>
        <begin position="789"/>
        <end position="798"/>
    </location>
</feature>
<comment type="caution">
    <text evidence="13">The sequence shown here is derived from an EMBL/GenBank/DDBJ whole genome shotgun (WGS) entry which is preliminary data.</text>
</comment>
<dbReference type="PANTHER" id="PTHR10408">
    <property type="entry name" value="STEROL O-ACYLTRANSFERASE"/>
    <property type="match status" value="1"/>
</dbReference>
<evidence type="ECO:0000256" key="3">
    <source>
        <dbReference type="ARBA" id="ARBA00022679"/>
    </source>
</evidence>
<feature type="compositionally biased region" description="Polar residues" evidence="10">
    <location>
        <begin position="1"/>
        <end position="16"/>
    </location>
</feature>
<dbReference type="EC" id="2.3.1.26" evidence="13"/>
<evidence type="ECO:0000256" key="6">
    <source>
        <dbReference type="ARBA" id="ARBA00022989"/>
    </source>
</evidence>
<evidence type="ECO:0000256" key="10">
    <source>
        <dbReference type="SAM" id="MobiDB-lite"/>
    </source>
</evidence>
<keyword evidence="4 11" id="KW-0812">Transmembrane</keyword>
<keyword evidence="8 13" id="KW-0012">Acyltransferase</keyword>
<feature type="transmembrane region" description="Helical" evidence="11">
    <location>
        <begin position="339"/>
        <end position="363"/>
    </location>
</feature>
<feature type="compositionally biased region" description="Basic and acidic residues" evidence="10">
    <location>
        <begin position="758"/>
        <end position="770"/>
    </location>
</feature>
<dbReference type="PROSITE" id="PS51035">
    <property type="entry name" value="BAG"/>
    <property type="match status" value="1"/>
</dbReference>
<evidence type="ECO:0000256" key="7">
    <source>
        <dbReference type="ARBA" id="ARBA00023136"/>
    </source>
</evidence>
<evidence type="ECO:0000256" key="8">
    <source>
        <dbReference type="ARBA" id="ARBA00023315"/>
    </source>
</evidence>
<reference evidence="13" key="1">
    <citation type="journal article" date="2023" name="Genome Biol. Evol.">
        <title>First Whole Genome Sequence and Flow Cytometry Genome Size Data for the Lichen-Forming Fungus Ramalina farinacea (Ascomycota).</title>
        <authorList>
            <person name="Llewellyn T."/>
            <person name="Mian S."/>
            <person name="Hill R."/>
            <person name="Leitch I.J."/>
            <person name="Gaya E."/>
        </authorList>
    </citation>
    <scope>NUCLEOTIDE SEQUENCE</scope>
    <source>
        <strain evidence="13">LIQ254RAFAR</strain>
    </source>
</reference>
<dbReference type="InterPro" id="IPR014371">
    <property type="entry name" value="Oat_ACAT_DAG_ARE"/>
</dbReference>
<dbReference type="SUPFAM" id="SSF63491">
    <property type="entry name" value="BAG domain"/>
    <property type="match status" value="1"/>
</dbReference>
<feature type="region of interest" description="Disordered" evidence="10">
    <location>
        <begin position="710"/>
        <end position="801"/>
    </location>
</feature>
<dbReference type="InterPro" id="IPR004299">
    <property type="entry name" value="MBOAT_fam"/>
</dbReference>
<feature type="compositionally biased region" description="Basic and acidic residues" evidence="10">
    <location>
        <begin position="576"/>
        <end position="587"/>
    </location>
</feature>
<sequence>MASSSSLSVANGTTDSIVRPRPFKPGNPGVLRAQSDEKPSKHEGPHSQLSGVSRKQIRAEQKHRLFPSVEYEARVSHFDPRSDYRDFRGFFVLFWIGLAIMVITTMLRNIKDTGYPLRHQMWDLMTIKTWQLGLSDAAMVGSTALAVPFQRLVQKSKGLMRWRMAGMPIHSAFQVLWLLLWVNNTQQRLRALDHPGTADVAAAVRYPSSSTGLDDINAAAEKKASVDEQNLSQLRTDLATELVSPLGSVTYPSNLSLANYADFICCPTLCYELEYPRTPKTQWMELFWKTLAVFGCIFLLTLTSEEFIVPVLRDSALRLQAIDSWFEMGLILAESISELLFPFMVTLLLVFLVIFEYVLGAFAEITCFADRHFYSDWWNSCDWYEDSQWLEFSREWNLPVHHFLRRHVYGASRPYVSRNVATFITFLVSAFGHELVMGCITKKLRGYGFVAQMLQLPIVAIQRTRVVRSRQLLNPQSLYSSLPSTVRTHIATALDLVQRSLPHQKPQQQATFLQKAVSKYSEINTTTLIALLAPLIFFLGALMSWWPSSGRYSPFTSFYNRSGPPQITTDDYSYLRGDDDRSAEPIRQDSYGFPSQYNTTTSRHPSHQPRHAESRTSPRLDDDADLEPDVIILKHKGQTYPLPFPAFSISEARLNVRDLRRAAAHQLDVDDPRRVKLLYKGKQMRDDASTCRHENLKQNSEVMCVVSSEPMRADGGSSDSDEGSDSVTAANGLGIDASSRDDGKKKRKNHRSGKKKREREEGVRPAEDSRPAANLAPPAASGPATSRNASPSPAKKPSTPGEMLESIELNFTDSLLPLIEVFLASPPNEKKARDQEYKKLSETTLAQVLIKLDGVETMGDDHLRNKRRELVKYVQSWLNKLDAYKPKEG</sequence>
<dbReference type="Pfam" id="PF02179">
    <property type="entry name" value="BAG"/>
    <property type="match status" value="1"/>
</dbReference>
<feature type="transmembrane region" description="Helical" evidence="11">
    <location>
        <begin position="528"/>
        <end position="546"/>
    </location>
</feature>
<dbReference type="SUPFAM" id="SSF54236">
    <property type="entry name" value="Ubiquitin-like"/>
    <property type="match status" value="1"/>
</dbReference>
<dbReference type="InterPro" id="IPR029071">
    <property type="entry name" value="Ubiquitin-like_domsf"/>
</dbReference>
<evidence type="ECO:0000256" key="1">
    <source>
        <dbReference type="ARBA" id="ARBA00004477"/>
    </source>
</evidence>
<keyword evidence="5" id="KW-0256">Endoplasmic reticulum</keyword>
<keyword evidence="3 13" id="KW-0808">Transferase</keyword>
<dbReference type="AlphaFoldDB" id="A0AA43QLJ3"/>
<evidence type="ECO:0000256" key="11">
    <source>
        <dbReference type="SAM" id="Phobius"/>
    </source>
</evidence>
<dbReference type="Proteomes" id="UP001161017">
    <property type="component" value="Unassembled WGS sequence"/>
</dbReference>
<name>A0AA43QLJ3_9LECA</name>
<dbReference type="EMBL" id="JAPUFD010000004">
    <property type="protein sequence ID" value="MDI1486923.1"/>
    <property type="molecule type" value="Genomic_DNA"/>
</dbReference>
<keyword evidence="7 11" id="KW-0472">Membrane</keyword>
<keyword evidence="6 11" id="KW-1133">Transmembrane helix</keyword>
<dbReference type="GO" id="GO:0034737">
    <property type="term" value="F:ergosterol O-acyltransferase activity"/>
    <property type="evidence" value="ECO:0007669"/>
    <property type="project" value="TreeGrafter"/>
</dbReference>
<evidence type="ECO:0000256" key="9">
    <source>
        <dbReference type="ARBA" id="ARBA00023568"/>
    </source>
</evidence>
<comment type="subcellular location">
    <subcellularLocation>
        <location evidence="1">Endoplasmic reticulum membrane</location>
        <topology evidence="1">Multi-pass membrane protein</topology>
    </subcellularLocation>
</comment>
<dbReference type="SMART" id="SM00264">
    <property type="entry name" value="BAG"/>
    <property type="match status" value="1"/>
</dbReference>
<feature type="region of interest" description="Disordered" evidence="10">
    <location>
        <begin position="569"/>
        <end position="623"/>
    </location>
</feature>
<evidence type="ECO:0000256" key="2">
    <source>
        <dbReference type="ARBA" id="ARBA00009010"/>
    </source>
</evidence>
<dbReference type="InterPro" id="IPR036533">
    <property type="entry name" value="BAG_dom_sf"/>
</dbReference>
<dbReference type="Gene3D" id="1.20.58.120">
    <property type="entry name" value="BAG domain"/>
    <property type="match status" value="1"/>
</dbReference>
<feature type="transmembrane region" description="Helical" evidence="11">
    <location>
        <begin position="162"/>
        <end position="182"/>
    </location>
</feature>
<dbReference type="PANTHER" id="PTHR10408:SF9">
    <property type="entry name" value="STEROL O-ACYLTRANSFERASE 2-RELATED"/>
    <property type="match status" value="1"/>
</dbReference>
<dbReference type="GO" id="GO:0008204">
    <property type="term" value="P:ergosterol metabolic process"/>
    <property type="evidence" value="ECO:0007669"/>
    <property type="project" value="TreeGrafter"/>
</dbReference>
<proteinExistence type="inferred from homology"/>
<organism evidence="13 14">
    <name type="scientific">Ramalina farinacea</name>
    <dbReference type="NCBI Taxonomy" id="258253"/>
    <lineage>
        <taxon>Eukaryota</taxon>
        <taxon>Fungi</taxon>
        <taxon>Dikarya</taxon>
        <taxon>Ascomycota</taxon>
        <taxon>Pezizomycotina</taxon>
        <taxon>Lecanoromycetes</taxon>
        <taxon>OSLEUM clade</taxon>
        <taxon>Lecanoromycetidae</taxon>
        <taxon>Lecanorales</taxon>
        <taxon>Lecanorineae</taxon>
        <taxon>Ramalinaceae</taxon>
        <taxon>Ramalina</taxon>
    </lineage>
</organism>
<dbReference type="Pfam" id="PF03062">
    <property type="entry name" value="MBOAT"/>
    <property type="match status" value="1"/>
</dbReference>
<feature type="compositionally biased region" description="Basic and acidic residues" evidence="10">
    <location>
        <begin position="34"/>
        <end position="45"/>
    </location>
</feature>
<feature type="transmembrane region" description="Helical" evidence="11">
    <location>
        <begin position="90"/>
        <end position="110"/>
    </location>
</feature>
<accession>A0AA43QLJ3</accession>
<protein>
    <submittedName>
        <fullName evidence="13">Sterol O-acyltransferase 2 (Sterol-ester synthase 2)</fullName>
        <ecNumber evidence="13">2.3.1.26</ecNumber>
    </submittedName>
</protein>
<feature type="compositionally biased region" description="Basic and acidic residues" evidence="10">
    <location>
        <begin position="610"/>
        <end position="621"/>
    </location>
</feature>
<comment type="function">
    <text evidence="9">Sterol O-acyltransferase that catalyzes the formation of stery esters.</text>
</comment>
<comment type="similarity">
    <text evidence="2">Belongs to the membrane-bound acyltransferase family. Sterol o-acyltransferase subfamily.</text>
</comment>
<gene>
    <name evidence="13" type="primary">ARE2</name>
    <name evidence="13" type="ORF">OHK93_006185</name>
</gene>
<dbReference type="InterPro" id="IPR003103">
    <property type="entry name" value="BAG_domain"/>
</dbReference>
<dbReference type="GO" id="GO:0051087">
    <property type="term" value="F:protein-folding chaperone binding"/>
    <property type="evidence" value="ECO:0007669"/>
    <property type="project" value="InterPro"/>
</dbReference>
<evidence type="ECO:0000256" key="5">
    <source>
        <dbReference type="ARBA" id="ARBA00022824"/>
    </source>
</evidence>
<feature type="domain" description="BAG" evidence="12">
    <location>
        <begin position="819"/>
        <end position="885"/>
    </location>
</feature>
<evidence type="ECO:0000256" key="4">
    <source>
        <dbReference type="ARBA" id="ARBA00022692"/>
    </source>
</evidence>